<dbReference type="Gene3D" id="1.10.287.1080">
    <property type="entry name" value="MazG-like"/>
    <property type="match status" value="2"/>
</dbReference>
<keyword evidence="2" id="KW-0378">Hydrolase</keyword>
<dbReference type="NCBIfam" id="NF007113">
    <property type="entry name" value="PRK09562.1"/>
    <property type="match status" value="1"/>
</dbReference>
<evidence type="ECO:0000313" key="3">
    <source>
        <dbReference type="Proteomes" id="UP001629953"/>
    </source>
</evidence>
<feature type="domain" description="NTP pyrophosphohydrolase MazG-like" evidence="1">
    <location>
        <begin position="174"/>
        <end position="233"/>
    </location>
</feature>
<comment type="caution">
    <text evidence="2">The sequence shown here is derived from an EMBL/GenBank/DDBJ whole genome shotgun (WGS) entry which is preliminary data.</text>
</comment>
<organism evidence="2 3">
    <name type="scientific">Celerinatantimonas yamalensis</name>
    <dbReference type="NCBI Taxonomy" id="559956"/>
    <lineage>
        <taxon>Bacteria</taxon>
        <taxon>Pseudomonadati</taxon>
        <taxon>Pseudomonadota</taxon>
        <taxon>Gammaproteobacteria</taxon>
        <taxon>Celerinatantimonadaceae</taxon>
        <taxon>Celerinatantimonas</taxon>
    </lineage>
</organism>
<dbReference type="PANTHER" id="PTHR30522">
    <property type="entry name" value="NUCLEOSIDE TRIPHOSPHATE PYROPHOSPHOHYDROLASE"/>
    <property type="match status" value="1"/>
</dbReference>
<sequence length="266" mass="30846">MSAFVPPYSLDTLLAIMERLRDPEQGCPWDQRQTFDSVVPHSIEEVYEVAEAIRQQNFSELRLELGDLLFQVVFYAQLAKEQQYFDLNGVIDGVCEKLIRRHPHVFGECEFANEAQINTNWEREKAKEREQKSAQSVLDDVPLALPALSRAQKLQKRAANIGFDWPDAEMVSDKVAEELDEVRAEQQSKNQEALAEEIGDLMFACVNLARKHHFDSETLLRRANDKFERRFRQVEAKAKASNKSIDEHTLDELEDYWQQVKCTEKN</sequence>
<dbReference type="CDD" id="cd11529">
    <property type="entry name" value="NTP-PPase_MazG_Cterm"/>
    <property type="match status" value="1"/>
</dbReference>
<keyword evidence="3" id="KW-1185">Reference proteome</keyword>
<dbReference type="InterPro" id="IPR048011">
    <property type="entry name" value="NTP-PPase_MazG-like_C"/>
</dbReference>
<dbReference type="InterPro" id="IPR011551">
    <property type="entry name" value="NTP_PyrPHydrolase_MazG"/>
</dbReference>
<dbReference type="SUPFAM" id="SSF101386">
    <property type="entry name" value="all-alpha NTP pyrophosphatases"/>
    <property type="match status" value="2"/>
</dbReference>
<dbReference type="Proteomes" id="UP001629953">
    <property type="component" value="Unassembled WGS sequence"/>
</dbReference>
<dbReference type="GO" id="GO:0047429">
    <property type="term" value="F:nucleoside triphosphate diphosphatase activity"/>
    <property type="evidence" value="ECO:0007669"/>
    <property type="project" value="UniProtKB-EC"/>
</dbReference>
<evidence type="ECO:0000313" key="2">
    <source>
        <dbReference type="EMBL" id="MFM2485765.1"/>
    </source>
</evidence>
<dbReference type="Pfam" id="PF03819">
    <property type="entry name" value="MazG"/>
    <property type="match status" value="2"/>
</dbReference>
<accession>A0ABW9G7U7</accession>
<dbReference type="CDD" id="cd11528">
    <property type="entry name" value="NTP-PPase_MazG_Nterm"/>
    <property type="match status" value="1"/>
</dbReference>
<dbReference type="RefSeq" id="WP_408624014.1">
    <property type="nucleotide sequence ID" value="NZ_JBEQCT010000005.1"/>
</dbReference>
<gene>
    <name evidence="2" type="primary">mazG</name>
    <name evidence="2" type="ORF">ABUE30_11970</name>
</gene>
<reference evidence="2 3" key="1">
    <citation type="journal article" date="2013" name="Int. J. Syst. Evol. Microbiol.">
        <title>Celerinatantimonas yamalensis sp. nov., a cold-adapted diazotrophic bacterium from a cold permafrost brine.</title>
        <authorList>
            <person name="Shcherbakova V."/>
            <person name="Chuvilskaya N."/>
            <person name="Rivkina E."/>
            <person name="Demidov N."/>
            <person name="Uchaeva V."/>
            <person name="Suetin S."/>
            <person name="Suzina N."/>
            <person name="Gilichinsky D."/>
        </authorList>
    </citation>
    <scope>NUCLEOTIDE SEQUENCE [LARGE SCALE GENOMIC DNA]</scope>
    <source>
        <strain evidence="2 3">C7</strain>
    </source>
</reference>
<proteinExistence type="predicted"/>
<protein>
    <submittedName>
        <fullName evidence="2">Nucleoside triphosphate pyrophosphohydrolase</fullName>
        <ecNumber evidence="2">3.6.1.9</ecNumber>
    </submittedName>
</protein>
<feature type="domain" description="NTP pyrophosphohydrolase MazG-like" evidence="1">
    <location>
        <begin position="33"/>
        <end position="106"/>
    </location>
</feature>
<dbReference type="InterPro" id="IPR004518">
    <property type="entry name" value="MazG-like_dom"/>
</dbReference>
<dbReference type="EMBL" id="JBEQCT010000005">
    <property type="protein sequence ID" value="MFM2485765.1"/>
    <property type="molecule type" value="Genomic_DNA"/>
</dbReference>
<dbReference type="EC" id="3.6.1.9" evidence="2"/>
<name>A0ABW9G7U7_9GAMM</name>
<dbReference type="InterPro" id="IPR048015">
    <property type="entry name" value="NTP-PPase_MazG-like_N"/>
</dbReference>
<evidence type="ECO:0000259" key="1">
    <source>
        <dbReference type="Pfam" id="PF03819"/>
    </source>
</evidence>
<dbReference type="NCBIfam" id="TIGR00444">
    <property type="entry name" value="mazG"/>
    <property type="match status" value="1"/>
</dbReference>
<dbReference type="PANTHER" id="PTHR30522:SF0">
    <property type="entry name" value="NUCLEOSIDE TRIPHOSPHATE PYROPHOSPHOHYDROLASE"/>
    <property type="match status" value="1"/>
</dbReference>